<sequence>MEQFQEVVVNLAAGKIPKTTDSVTVYESSLEKVDSTHIVMVKSGTEKYLVAAGEGALFNELEGENIGQGKICGLTHHNSKVLNKYFDYTNPQAFGTEIATMGLGGDRLGVASPGHIETVKNRKVKPILAQQSIRELTLLNRTMTDVLDAATFAVFQEGYKDGYGADADHIKLEKDIEYALDLGFSFLTLDCSEQIRNDIEGATTDEIHKEFADLPVDRKEYFENHYLNKPFEIEGLTVKFDEASLHKNVLVYGGSN</sequence>
<comment type="caution">
    <text evidence="1">The sequence shown here is derived from an EMBL/GenBank/DDBJ whole genome shotgun (WGS) entry which is preliminary data.</text>
</comment>
<dbReference type="eggNOG" id="ENOG502Z82R">
    <property type="taxonomic scope" value="Bacteria"/>
</dbReference>
<dbReference type="STRING" id="1298598.JCM21714_1158"/>
<dbReference type="InterPro" id="IPR032586">
    <property type="entry name" value="UxaE"/>
</dbReference>
<dbReference type="RefSeq" id="WP_369403458.1">
    <property type="nucleotide sequence ID" value="NZ_BAVS01000003.1"/>
</dbReference>
<dbReference type="GO" id="GO:0016853">
    <property type="term" value="F:isomerase activity"/>
    <property type="evidence" value="ECO:0007669"/>
    <property type="project" value="InterPro"/>
</dbReference>
<dbReference type="AlphaFoldDB" id="W4VG87"/>
<evidence type="ECO:0000313" key="2">
    <source>
        <dbReference type="Proteomes" id="UP000019102"/>
    </source>
</evidence>
<dbReference type="Proteomes" id="UP000019102">
    <property type="component" value="Unassembled WGS sequence"/>
</dbReference>
<dbReference type="Pfam" id="PF16257">
    <property type="entry name" value="UxaE"/>
    <property type="match status" value="1"/>
</dbReference>
<keyword evidence="2" id="KW-1185">Reference proteome</keyword>
<proteinExistence type="predicted"/>
<reference evidence="1 2" key="1">
    <citation type="journal article" date="2014" name="Genome Announc.">
        <title>Draft Genome Sequence of the Boron-Tolerant and Moderately Halotolerant Bacterium Gracilibacillus boraciitolerans JCM 21714T.</title>
        <authorList>
            <person name="Ahmed I."/>
            <person name="Oshima K."/>
            <person name="Suda W."/>
            <person name="Kitamura K."/>
            <person name="Iida T."/>
            <person name="Ohmori Y."/>
            <person name="Fujiwara T."/>
            <person name="Hattori M."/>
            <person name="Ohkuma M."/>
        </authorList>
    </citation>
    <scope>NUCLEOTIDE SEQUENCE [LARGE SCALE GENOMIC DNA]</scope>
    <source>
        <strain evidence="1 2">JCM 21714</strain>
    </source>
</reference>
<name>W4VG87_9BACI</name>
<gene>
    <name evidence="1" type="ORF">JCM21714_1158</name>
</gene>
<organism evidence="1 2">
    <name type="scientific">Gracilibacillus boraciitolerans JCM 21714</name>
    <dbReference type="NCBI Taxonomy" id="1298598"/>
    <lineage>
        <taxon>Bacteria</taxon>
        <taxon>Bacillati</taxon>
        <taxon>Bacillota</taxon>
        <taxon>Bacilli</taxon>
        <taxon>Bacillales</taxon>
        <taxon>Bacillaceae</taxon>
        <taxon>Gracilibacillus</taxon>
    </lineage>
</organism>
<protein>
    <submittedName>
        <fullName evidence="1">D-tagaturonate epimerase</fullName>
    </submittedName>
</protein>
<accession>W4VG87</accession>
<evidence type="ECO:0000313" key="1">
    <source>
        <dbReference type="EMBL" id="GAE92176.1"/>
    </source>
</evidence>
<dbReference type="EMBL" id="BAVS01000003">
    <property type="protein sequence ID" value="GAE92176.1"/>
    <property type="molecule type" value="Genomic_DNA"/>
</dbReference>